<comment type="caution">
    <text evidence="2">The sequence shown here is derived from an EMBL/GenBank/DDBJ whole genome shotgun (WGS) entry which is preliminary data.</text>
</comment>
<sequence length="812" mass="92683">MTGSERYLELQAKRAREEYEEALPRSPRMRLPPPGLQEEVERLSLQDAPSAFRDRLRHILQGVEGKDEGSQPMTRMVVDSVDVAELDAAQRLQHSIGGQAATIIGTSQQGKSTLLNSLLHLFGFLHPPNLVFPETDLVPTNTKDNVGLPFPLRLVYGPEYEVIMQHWDAQRLQDVMCSVATQSADILEEIYDGFRSVEDGSFLQLIARHWTPNESDTLFPAAVESLQADGGVEVHRFLQPNPSLEVHKAVCEFFVEMVESAQWLRYERVTLRCPSQLLKQLSTGLQSDLEMCILDLPGVGIADDNNLLVEELVCRDTVEAGTVIVLTGERSFTEDVIRVLRTSVFERLLDPLVVPRPTVAITNSRKLRGLKEEDMEDWRTATLHGSLGWNTELQSFAKDVFSGSRRHRELESLQPDLFPNDLEGFMEAKEGAREKGVSMLVGYFLRLPQEALLASVVDVLECTRSIMRMVDQLWQADMVSWKGVRPSSRLMKEVKGLREEEFKRDLDAELSLSMQRKIFGFESEFCPSGTVSAIHSHKRYIQDLFIDEKRKLADRYDMFKAKKADLRHEIPKAVKDALIHIALQWDENIGFHAYKSFLRHAEEISKRLYRKWANQLFFGTGRKGLEDQKQDQACQFMLAYLESTAAAAFKEDVFKYTFTHGLRLQAWNLDLGNVIKVLGPRRGRSATVPYDQVWSSLKEVVESKEAYFKEHILEHVTLQSLSIKQLNRLLKEVILKTFADCEKNFSAVMDALGRLAKGQLTMNEDPVIILREQLGGLVKVIERYVMHCKEMRNSFGAQELEKVIQTRKTAWR</sequence>
<organism evidence="2 3">
    <name type="scientific">Adiantum capillus-veneris</name>
    <name type="common">Maidenhair fern</name>
    <dbReference type="NCBI Taxonomy" id="13818"/>
    <lineage>
        <taxon>Eukaryota</taxon>
        <taxon>Viridiplantae</taxon>
        <taxon>Streptophyta</taxon>
        <taxon>Embryophyta</taxon>
        <taxon>Tracheophyta</taxon>
        <taxon>Polypodiopsida</taxon>
        <taxon>Polypodiidae</taxon>
        <taxon>Polypodiales</taxon>
        <taxon>Pteridineae</taxon>
        <taxon>Pteridaceae</taxon>
        <taxon>Vittarioideae</taxon>
        <taxon>Adiantum</taxon>
    </lineage>
</organism>
<evidence type="ECO:0000313" key="2">
    <source>
        <dbReference type="EMBL" id="KAI5080386.1"/>
    </source>
</evidence>
<reference evidence="2 3" key="1">
    <citation type="submission" date="2021-01" db="EMBL/GenBank/DDBJ databases">
        <title>Adiantum capillus-veneris genome.</title>
        <authorList>
            <person name="Fang Y."/>
            <person name="Liao Q."/>
        </authorList>
    </citation>
    <scope>NUCLEOTIDE SEQUENCE [LARGE SCALE GENOMIC DNA]</scope>
    <source>
        <strain evidence="2">H3</strain>
        <tissue evidence="2">Leaf</tissue>
    </source>
</reference>
<name>A0A9D4V5V2_ADICA</name>
<evidence type="ECO:0000313" key="3">
    <source>
        <dbReference type="Proteomes" id="UP000886520"/>
    </source>
</evidence>
<protein>
    <submittedName>
        <fullName evidence="2">Uncharacterized protein</fullName>
    </submittedName>
</protein>
<dbReference type="Proteomes" id="UP000886520">
    <property type="component" value="Chromosome 5"/>
</dbReference>
<proteinExistence type="predicted"/>
<evidence type="ECO:0000256" key="1">
    <source>
        <dbReference type="SAM" id="MobiDB-lite"/>
    </source>
</evidence>
<feature type="compositionally biased region" description="Basic and acidic residues" evidence="1">
    <location>
        <begin position="1"/>
        <end position="17"/>
    </location>
</feature>
<dbReference type="AlphaFoldDB" id="A0A9D4V5V2"/>
<dbReference type="EMBL" id="JABFUD020000005">
    <property type="protein sequence ID" value="KAI5080386.1"/>
    <property type="molecule type" value="Genomic_DNA"/>
</dbReference>
<gene>
    <name evidence="2" type="ORF">GOP47_0005865</name>
</gene>
<keyword evidence="3" id="KW-1185">Reference proteome</keyword>
<dbReference type="OrthoDB" id="1876115at2759"/>
<accession>A0A9D4V5V2</accession>
<feature type="region of interest" description="Disordered" evidence="1">
    <location>
        <begin position="1"/>
        <end position="33"/>
    </location>
</feature>